<accession>A0A183D888</accession>
<feature type="compositionally biased region" description="Polar residues" evidence="1">
    <location>
        <begin position="57"/>
        <end position="70"/>
    </location>
</feature>
<evidence type="ECO:0000313" key="3">
    <source>
        <dbReference type="EMBL" id="VDK48166.1"/>
    </source>
</evidence>
<gene>
    <name evidence="3" type="ORF">GPUH_LOCUS4929</name>
</gene>
<dbReference type="Proteomes" id="UP000271098">
    <property type="component" value="Unassembled WGS sequence"/>
</dbReference>
<feature type="region of interest" description="Disordered" evidence="1">
    <location>
        <begin position="27"/>
        <end position="73"/>
    </location>
</feature>
<sequence length="165" mass="17847">MHVQGKCFRNVAGCFTLGNFSIDASSPGSQGFSGGGQRAPSANPSTDTGDSAHFTHLSGSTPNSSGNNASVVGGRRDFGVERFLQNKGRLNDRGHNSGSTAHYDNYSSSPSSRKGHETAITSSYRKETRDRIDAIVFLAVHFYELIFRSFLITFLTVNIGIFDRC</sequence>
<reference evidence="3 4" key="2">
    <citation type="submission" date="2018-11" db="EMBL/GenBank/DDBJ databases">
        <authorList>
            <consortium name="Pathogen Informatics"/>
        </authorList>
    </citation>
    <scope>NUCLEOTIDE SEQUENCE [LARGE SCALE GENOMIC DNA]</scope>
</reference>
<dbReference type="EMBL" id="UYRT01009832">
    <property type="protein sequence ID" value="VDK48166.1"/>
    <property type="molecule type" value="Genomic_DNA"/>
</dbReference>
<keyword evidence="4" id="KW-1185">Reference proteome</keyword>
<evidence type="ECO:0000313" key="4">
    <source>
        <dbReference type="Proteomes" id="UP000271098"/>
    </source>
</evidence>
<feature type="transmembrane region" description="Helical" evidence="2">
    <location>
        <begin position="135"/>
        <end position="162"/>
    </location>
</feature>
<dbReference type="AlphaFoldDB" id="A0A183D888"/>
<keyword evidence="2" id="KW-1133">Transmembrane helix</keyword>
<protein>
    <submittedName>
        <fullName evidence="3 5">Uncharacterized protein</fullName>
    </submittedName>
</protein>
<name>A0A183D888_9BILA</name>
<proteinExistence type="predicted"/>
<evidence type="ECO:0000313" key="5">
    <source>
        <dbReference type="WBParaSite" id="GPUH_0000493601-mRNA-1"/>
    </source>
</evidence>
<dbReference type="WBParaSite" id="GPUH_0000493601-mRNA-1">
    <property type="protein sequence ID" value="GPUH_0000493601-mRNA-1"/>
    <property type="gene ID" value="GPUH_0000493601"/>
</dbReference>
<feature type="compositionally biased region" description="Polar residues" evidence="1">
    <location>
        <begin position="40"/>
        <end position="49"/>
    </location>
</feature>
<feature type="compositionally biased region" description="Polar residues" evidence="1">
    <location>
        <begin position="96"/>
        <end position="112"/>
    </location>
</feature>
<reference evidence="5" key="1">
    <citation type="submission" date="2016-06" db="UniProtKB">
        <authorList>
            <consortium name="WormBaseParasite"/>
        </authorList>
    </citation>
    <scope>IDENTIFICATION</scope>
</reference>
<feature type="region of interest" description="Disordered" evidence="1">
    <location>
        <begin position="88"/>
        <end position="124"/>
    </location>
</feature>
<keyword evidence="2" id="KW-0472">Membrane</keyword>
<keyword evidence="2" id="KW-0812">Transmembrane</keyword>
<evidence type="ECO:0000256" key="1">
    <source>
        <dbReference type="SAM" id="MobiDB-lite"/>
    </source>
</evidence>
<evidence type="ECO:0000256" key="2">
    <source>
        <dbReference type="SAM" id="Phobius"/>
    </source>
</evidence>
<organism evidence="5">
    <name type="scientific">Gongylonema pulchrum</name>
    <dbReference type="NCBI Taxonomy" id="637853"/>
    <lineage>
        <taxon>Eukaryota</taxon>
        <taxon>Metazoa</taxon>
        <taxon>Ecdysozoa</taxon>
        <taxon>Nematoda</taxon>
        <taxon>Chromadorea</taxon>
        <taxon>Rhabditida</taxon>
        <taxon>Spirurina</taxon>
        <taxon>Spiruromorpha</taxon>
        <taxon>Spiruroidea</taxon>
        <taxon>Gongylonematidae</taxon>
        <taxon>Gongylonema</taxon>
    </lineage>
</organism>